<evidence type="ECO:0000313" key="1">
    <source>
        <dbReference type="EMBL" id="ROQ00183.1"/>
    </source>
</evidence>
<dbReference type="RefSeq" id="WP_123689489.1">
    <property type="nucleotide sequence ID" value="NZ_AP019700.1"/>
</dbReference>
<sequence length="121" mass="12276">MNPLAGLVRGHAADIIARFGTPVELTRATGAFDAAAQASTPGAATGRVPALLHRRSTREGGRTVSVMEVYVAARALDAAGFPAPPRPGDMLTVNGASHPVVTVETSSVGAGAALYMLQVGR</sequence>
<gene>
    <name evidence="1" type="ORF">EDC65_1979</name>
</gene>
<keyword evidence="2" id="KW-1185">Reference proteome</keyword>
<organism evidence="1 2">
    <name type="scientific">Stella humosa</name>
    <dbReference type="NCBI Taxonomy" id="94"/>
    <lineage>
        <taxon>Bacteria</taxon>
        <taxon>Pseudomonadati</taxon>
        <taxon>Pseudomonadota</taxon>
        <taxon>Alphaproteobacteria</taxon>
        <taxon>Rhodospirillales</taxon>
        <taxon>Stellaceae</taxon>
        <taxon>Stella</taxon>
    </lineage>
</organism>
<protein>
    <submittedName>
        <fullName evidence="1">Uncharacterized protein</fullName>
    </submittedName>
</protein>
<dbReference type="EMBL" id="RJKX01000013">
    <property type="protein sequence ID" value="ROQ00183.1"/>
    <property type="molecule type" value="Genomic_DNA"/>
</dbReference>
<dbReference type="Proteomes" id="UP000278222">
    <property type="component" value="Unassembled WGS sequence"/>
</dbReference>
<name>A0A3N1M903_9PROT</name>
<dbReference type="AlphaFoldDB" id="A0A3N1M903"/>
<accession>A0A3N1M903</accession>
<proteinExistence type="predicted"/>
<reference evidence="1 2" key="1">
    <citation type="submission" date="2018-11" db="EMBL/GenBank/DDBJ databases">
        <title>Genomic Encyclopedia of Type Strains, Phase IV (KMG-IV): sequencing the most valuable type-strain genomes for metagenomic binning, comparative biology and taxonomic classification.</title>
        <authorList>
            <person name="Goeker M."/>
        </authorList>
    </citation>
    <scope>NUCLEOTIDE SEQUENCE [LARGE SCALE GENOMIC DNA]</scope>
    <source>
        <strain evidence="1 2">DSM 5900</strain>
    </source>
</reference>
<evidence type="ECO:0000313" key="2">
    <source>
        <dbReference type="Proteomes" id="UP000278222"/>
    </source>
</evidence>
<comment type="caution">
    <text evidence="1">The sequence shown here is derived from an EMBL/GenBank/DDBJ whole genome shotgun (WGS) entry which is preliminary data.</text>
</comment>